<feature type="transmembrane region" description="Helical" evidence="2">
    <location>
        <begin position="135"/>
        <end position="153"/>
    </location>
</feature>
<sequence>MPKKLLTGILYLLAVCLISEWIYPFSFLTETDHSIGMIIFDALSLGSFFLGWRFYYTIPLHLILIYVFLSVSFDANPLDPAFFSEISKLLVEGFTEMISFNAAEIDTKFIFAIFFIALWLLDYITAYCLLKKQRILSILALTVTYIAIINTFTDYKGEIALVRTVILGFLLLHFALASRIEAPGRIQRKGRSAIYHLCFLAALTGFLVVSLFLPSQKPIFKDPVPYIRETLGMNTTRTVGYSEDDTELGGALQPDYSKVFEVTASKPHYWRVEAKRTYTGKGWANTNQASEESFAAEEEFPVQLNDAYSEKTGRVAVRFEASNDYLVYAYGTQKVLSQAGPFDYNQANEKVTARRTVKNYSLEIKEPVYDVRKMKGAAFDTLSDGFVSRYTQLPDNLPKRVQNLAERITKDADTNYEKAKAIENYMSFTGQFRYSTEDAQGTGRDADYVDQFLFETKVGYCDNFASSMVVMLRSIGIPARFAKGFTAGTEVGTSDGNTVYRVQNNNAHSWPEVYFPGTGWVPFEPTATFQNPETFTDSTESARQPEASNPSQSETDTTNGQTQEQQQNQAASKANEQEQKNETTSAQKETATNSFKLPSFTYVILLGLALLLTAVLLVFRKQIRLLLLNRQAERGKLTLEVGYLRLLKLLHAYGYRRADSETLAEFAERVDISGFAKLTASYGAFFIRRKRARELAKGLS</sequence>
<evidence type="ECO:0000313" key="4">
    <source>
        <dbReference type="EMBL" id="EUJ26355.1"/>
    </source>
</evidence>
<keyword evidence="2" id="KW-0472">Membrane</keyword>
<dbReference type="Pfam" id="PF11992">
    <property type="entry name" value="TgpA_N"/>
    <property type="match status" value="1"/>
</dbReference>
<dbReference type="InterPro" id="IPR052901">
    <property type="entry name" value="Bact_TGase-like"/>
</dbReference>
<accession>A0ABN0RC26</accession>
<evidence type="ECO:0000313" key="5">
    <source>
        <dbReference type="Proteomes" id="UP000019249"/>
    </source>
</evidence>
<dbReference type="Proteomes" id="UP000019249">
    <property type="component" value="Unassembled WGS sequence"/>
</dbReference>
<reference evidence="4 5" key="1">
    <citation type="journal article" date="2014" name="Int. J. Syst. Evol. Microbiol.">
        <title>Listeria floridensis sp. nov., Listeria aquatica sp. nov., Listeria cornellensis sp. nov., Listeria riparia sp. nov. and Listeria grandensis sp. nov., from agricultural and natural environments.</title>
        <authorList>
            <person name="den Bakker H.C."/>
            <person name="Warchocki S."/>
            <person name="Wright E.M."/>
            <person name="Allred A.F."/>
            <person name="Ahlstrom C."/>
            <person name="Manuel C.S."/>
            <person name="Stasiewicz M.J."/>
            <person name="Burrell A."/>
            <person name="Roof S."/>
            <person name="Strawn L."/>
            <person name="Fortes E.D."/>
            <person name="Nightingale K.K."/>
            <person name="Kephart D."/>
            <person name="Wiedmann M."/>
        </authorList>
    </citation>
    <scope>NUCLEOTIDE SEQUENCE [LARGE SCALE GENOMIC DNA]</scope>
    <source>
        <strain evidence="4 5">FSL S10-1187</strain>
    </source>
</reference>
<keyword evidence="2" id="KW-0812">Transmembrane</keyword>
<feature type="transmembrane region" description="Helical" evidence="2">
    <location>
        <begin position="192"/>
        <end position="213"/>
    </location>
</feature>
<dbReference type="PANTHER" id="PTHR42736:SF1">
    <property type="entry name" value="PROTEIN-GLUTAMINE GAMMA-GLUTAMYLTRANSFERASE"/>
    <property type="match status" value="1"/>
</dbReference>
<evidence type="ECO:0000259" key="3">
    <source>
        <dbReference type="SMART" id="SM00460"/>
    </source>
</evidence>
<dbReference type="InterPro" id="IPR002931">
    <property type="entry name" value="Transglutaminase-like"/>
</dbReference>
<dbReference type="SMART" id="SM00460">
    <property type="entry name" value="TGc"/>
    <property type="match status" value="1"/>
</dbReference>
<dbReference type="RefSeq" id="WP_051993656.1">
    <property type="nucleotide sequence ID" value="NZ_AODF01000038.1"/>
</dbReference>
<organism evidence="4 5">
    <name type="scientific">Listeria floridensis FSL S10-1187</name>
    <dbReference type="NCBI Taxonomy" id="1265817"/>
    <lineage>
        <taxon>Bacteria</taxon>
        <taxon>Bacillati</taxon>
        <taxon>Bacillota</taxon>
        <taxon>Bacilli</taxon>
        <taxon>Bacillales</taxon>
        <taxon>Listeriaceae</taxon>
        <taxon>Listeria</taxon>
    </lineage>
</organism>
<name>A0ABN0RC26_9LIST</name>
<evidence type="ECO:0000256" key="1">
    <source>
        <dbReference type="SAM" id="MobiDB-lite"/>
    </source>
</evidence>
<dbReference type="PANTHER" id="PTHR42736">
    <property type="entry name" value="PROTEIN-GLUTAMINE GAMMA-GLUTAMYLTRANSFERASE"/>
    <property type="match status" value="1"/>
</dbReference>
<feature type="transmembrane region" description="Helical" evidence="2">
    <location>
        <begin position="600"/>
        <end position="619"/>
    </location>
</feature>
<gene>
    <name evidence="4" type="ORF">MFLO_14102</name>
</gene>
<protein>
    <recommendedName>
        <fullName evidence="3">Transglutaminase-like domain-containing protein</fullName>
    </recommendedName>
</protein>
<keyword evidence="2" id="KW-1133">Transmembrane helix</keyword>
<feature type="compositionally biased region" description="Low complexity" evidence="1">
    <location>
        <begin position="557"/>
        <end position="574"/>
    </location>
</feature>
<dbReference type="SUPFAM" id="SSF54001">
    <property type="entry name" value="Cysteine proteinases"/>
    <property type="match status" value="1"/>
</dbReference>
<keyword evidence="5" id="KW-1185">Reference proteome</keyword>
<dbReference type="InterPro" id="IPR021878">
    <property type="entry name" value="TgpA_N"/>
</dbReference>
<feature type="transmembrane region" description="Helical" evidence="2">
    <location>
        <begin position="58"/>
        <end position="75"/>
    </location>
</feature>
<feature type="transmembrane region" description="Helical" evidence="2">
    <location>
        <begin position="159"/>
        <end position="180"/>
    </location>
</feature>
<dbReference type="Pfam" id="PF01841">
    <property type="entry name" value="Transglut_core"/>
    <property type="match status" value="1"/>
</dbReference>
<feature type="region of interest" description="Disordered" evidence="1">
    <location>
        <begin position="526"/>
        <end position="590"/>
    </location>
</feature>
<feature type="transmembrane region" description="Helical" evidence="2">
    <location>
        <begin position="34"/>
        <end position="51"/>
    </location>
</feature>
<proteinExistence type="predicted"/>
<dbReference type="Gene3D" id="3.10.620.30">
    <property type="match status" value="1"/>
</dbReference>
<comment type="caution">
    <text evidence="4">The sequence shown here is derived from an EMBL/GenBank/DDBJ whole genome shotgun (WGS) entry which is preliminary data.</text>
</comment>
<feature type="compositionally biased region" description="Polar residues" evidence="1">
    <location>
        <begin position="527"/>
        <end position="556"/>
    </location>
</feature>
<evidence type="ECO:0000256" key="2">
    <source>
        <dbReference type="SAM" id="Phobius"/>
    </source>
</evidence>
<dbReference type="EMBL" id="AODF01000038">
    <property type="protein sequence ID" value="EUJ26355.1"/>
    <property type="molecule type" value="Genomic_DNA"/>
</dbReference>
<feature type="domain" description="Transglutaminase-like" evidence="3">
    <location>
        <begin position="453"/>
        <end position="527"/>
    </location>
</feature>
<feature type="transmembrane region" description="Helical" evidence="2">
    <location>
        <begin position="109"/>
        <end position="130"/>
    </location>
</feature>
<dbReference type="InterPro" id="IPR038765">
    <property type="entry name" value="Papain-like_cys_pep_sf"/>
</dbReference>